<keyword evidence="1" id="KW-0472">Membrane</keyword>
<gene>
    <name evidence="2" type="ORF">SAMN04487943_101618</name>
</gene>
<dbReference type="EMBL" id="FOTR01000001">
    <property type="protein sequence ID" value="SFL45120.1"/>
    <property type="molecule type" value="Genomic_DNA"/>
</dbReference>
<protein>
    <submittedName>
        <fullName evidence="2">Uncharacterized protein</fullName>
    </submittedName>
</protein>
<feature type="transmembrane region" description="Helical" evidence="1">
    <location>
        <begin position="24"/>
        <end position="45"/>
    </location>
</feature>
<evidence type="ECO:0000313" key="2">
    <source>
        <dbReference type="EMBL" id="SFL45120.1"/>
    </source>
</evidence>
<dbReference type="AlphaFoldDB" id="A0A1I4HTI3"/>
<reference evidence="3" key="1">
    <citation type="submission" date="2016-10" db="EMBL/GenBank/DDBJ databases">
        <authorList>
            <person name="Varghese N."/>
            <person name="Submissions S."/>
        </authorList>
    </citation>
    <scope>NUCLEOTIDE SEQUENCE [LARGE SCALE GENOMIC DNA]</scope>
    <source>
        <strain evidence="3">CGMCC 1.4250</strain>
    </source>
</reference>
<keyword evidence="3" id="KW-1185">Reference proteome</keyword>
<name>A0A1I4HTI3_9BACI</name>
<keyword evidence="1" id="KW-1133">Transmembrane helix</keyword>
<accession>A0A1I4HTI3</accession>
<dbReference type="STRING" id="334253.SAMN04487943_101618"/>
<dbReference type="Proteomes" id="UP000198565">
    <property type="component" value="Unassembled WGS sequence"/>
</dbReference>
<sequence length="70" mass="8215">MYTILLFLLLLTIGFIFTSLDISVFLPLITFSLILALLIRSLYLLHSIHNKLVKENKTLSERILEKRKRI</sequence>
<proteinExistence type="predicted"/>
<organism evidence="2 3">
    <name type="scientific">Gracilibacillus orientalis</name>
    <dbReference type="NCBI Taxonomy" id="334253"/>
    <lineage>
        <taxon>Bacteria</taxon>
        <taxon>Bacillati</taxon>
        <taxon>Bacillota</taxon>
        <taxon>Bacilli</taxon>
        <taxon>Bacillales</taxon>
        <taxon>Bacillaceae</taxon>
        <taxon>Gracilibacillus</taxon>
    </lineage>
</organism>
<keyword evidence="1" id="KW-0812">Transmembrane</keyword>
<evidence type="ECO:0000313" key="3">
    <source>
        <dbReference type="Proteomes" id="UP000198565"/>
    </source>
</evidence>
<evidence type="ECO:0000256" key="1">
    <source>
        <dbReference type="SAM" id="Phobius"/>
    </source>
</evidence>